<keyword evidence="4" id="KW-1185">Reference proteome</keyword>
<protein>
    <recommendedName>
        <fullName evidence="5">G protein-coupled receptor</fullName>
    </recommendedName>
</protein>
<feature type="signal peptide" evidence="2">
    <location>
        <begin position="1"/>
        <end position="17"/>
    </location>
</feature>
<dbReference type="AlphaFoldDB" id="A0AAV5TFD1"/>
<keyword evidence="1" id="KW-0472">Membrane</keyword>
<evidence type="ECO:0000256" key="2">
    <source>
        <dbReference type="SAM" id="SignalP"/>
    </source>
</evidence>
<feature type="non-terminal residue" evidence="3">
    <location>
        <position position="102"/>
    </location>
</feature>
<feature type="transmembrane region" description="Helical" evidence="1">
    <location>
        <begin position="65"/>
        <end position="83"/>
    </location>
</feature>
<evidence type="ECO:0008006" key="5">
    <source>
        <dbReference type="Google" id="ProtNLM"/>
    </source>
</evidence>
<gene>
    <name evidence="3" type="ORF">PENTCL1PPCAC_14153</name>
</gene>
<feature type="chain" id="PRO_5043405864" description="G protein-coupled receptor" evidence="2">
    <location>
        <begin position="18"/>
        <end position="102"/>
    </location>
</feature>
<keyword evidence="2" id="KW-0732">Signal</keyword>
<reference evidence="3" key="1">
    <citation type="submission" date="2023-10" db="EMBL/GenBank/DDBJ databases">
        <title>Genome assembly of Pristionchus species.</title>
        <authorList>
            <person name="Yoshida K."/>
            <person name="Sommer R.J."/>
        </authorList>
    </citation>
    <scope>NUCLEOTIDE SEQUENCE</scope>
    <source>
        <strain evidence="3">RS0144</strain>
    </source>
</reference>
<evidence type="ECO:0000256" key="1">
    <source>
        <dbReference type="SAM" id="Phobius"/>
    </source>
</evidence>
<accession>A0AAV5TFD1</accession>
<keyword evidence="1" id="KW-0812">Transmembrane</keyword>
<comment type="caution">
    <text evidence="3">The sequence shown here is derived from an EMBL/GenBank/DDBJ whole genome shotgun (WGS) entry which is preliminary data.</text>
</comment>
<evidence type="ECO:0000313" key="3">
    <source>
        <dbReference type="EMBL" id="GMS91978.1"/>
    </source>
</evidence>
<sequence>MFSIMVMLIILIIRGLAINAKYQTSWKRLCRTSKALQTEVWYMYLLLVTFTPVAIRMATVHSPIIFLSCVAFSATSLLSRYNIFHSKSCIHVVFINAVHCYI</sequence>
<feature type="transmembrane region" description="Helical" evidence="1">
    <location>
        <begin position="41"/>
        <end position="58"/>
    </location>
</feature>
<name>A0AAV5TFD1_9BILA</name>
<dbReference type="Proteomes" id="UP001432027">
    <property type="component" value="Unassembled WGS sequence"/>
</dbReference>
<evidence type="ECO:0000313" key="4">
    <source>
        <dbReference type="Proteomes" id="UP001432027"/>
    </source>
</evidence>
<dbReference type="EMBL" id="BTSX01000004">
    <property type="protein sequence ID" value="GMS91978.1"/>
    <property type="molecule type" value="Genomic_DNA"/>
</dbReference>
<organism evidence="3 4">
    <name type="scientific">Pristionchus entomophagus</name>
    <dbReference type="NCBI Taxonomy" id="358040"/>
    <lineage>
        <taxon>Eukaryota</taxon>
        <taxon>Metazoa</taxon>
        <taxon>Ecdysozoa</taxon>
        <taxon>Nematoda</taxon>
        <taxon>Chromadorea</taxon>
        <taxon>Rhabditida</taxon>
        <taxon>Rhabditina</taxon>
        <taxon>Diplogasteromorpha</taxon>
        <taxon>Diplogasteroidea</taxon>
        <taxon>Neodiplogasteridae</taxon>
        <taxon>Pristionchus</taxon>
    </lineage>
</organism>
<keyword evidence="1" id="KW-1133">Transmembrane helix</keyword>
<proteinExistence type="predicted"/>